<proteinExistence type="predicted"/>
<dbReference type="EMBL" id="OOIN01000013">
    <property type="protein sequence ID" value="SPO26164.1"/>
    <property type="molecule type" value="Genomic_DNA"/>
</dbReference>
<organism evidence="2 3">
    <name type="scientific">Ustilago trichophora</name>
    <dbReference type="NCBI Taxonomy" id="86804"/>
    <lineage>
        <taxon>Eukaryota</taxon>
        <taxon>Fungi</taxon>
        <taxon>Dikarya</taxon>
        <taxon>Basidiomycota</taxon>
        <taxon>Ustilaginomycotina</taxon>
        <taxon>Ustilaginomycetes</taxon>
        <taxon>Ustilaginales</taxon>
        <taxon>Ustilaginaceae</taxon>
        <taxon>Ustilago</taxon>
    </lineage>
</organism>
<dbReference type="SUPFAM" id="SSF50249">
    <property type="entry name" value="Nucleic acid-binding proteins"/>
    <property type="match status" value="1"/>
</dbReference>
<protein>
    <submittedName>
        <fullName evidence="2">Uncharacterized protein</fullName>
    </submittedName>
</protein>
<dbReference type="Proteomes" id="UP000324022">
    <property type="component" value="Unassembled WGS sequence"/>
</dbReference>
<evidence type="ECO:0000313" key="2">
    <source>
        <dbReference type="EMBL" id="SPO26164.1"/>
    </source>
</evidence>
<feature type="compositionally biased region" description="Polar residues" evidence="1">
    <location>
        <begin position="23"/>
        <end position="34"/>
    </location>
</feature>
<gene>
    <name evidence="2" type="ORF">UTRI_02440</name>
</gene>
<keyword evidence="3" id="KW-1185">Reference proteome</keyword>
<dbReference type="AlphaFoldDB" id="A0A5C3E620"/>
<feature type="region of interest" description="Disordered" evidence="1">
    <location>
        <begin position="212"/>
        <end position="259"/>
    </location>
</feature>
<dbReference type="InterPro" id="IPR012340">
    <property type="entry name" value="NA-bd_OB-fold"/>
</dbReference>
<evidence type="ECO:0000256" key="1">
    <source>
        <dbReference type="SAM" id="MobiDB-lite"/>
    </source>
</evidence>
<evidence type="ECO:0000313" key="3">
    <source>
        <dbReference type="Proteomes" id="UP000324022"/>
    </source>
</evidence>
<name>A0A5C3E620_9BASI</name>
<feature type="region of interest" description="Disordered" evidence="1">
    <location>
        <begin position="1"/>
        <end position="34"/>
    </location>
</feature>
<feature type="compositionally biased region" description="Basic and acidic residues" evidence="1">
    <location>
        <begin position="9"/>
        <end position="19"/>
    </location>
</feature>
<sequence>MPRKRKGPKREPSEGDPTAHPHPTTSSRPQQRRYSATLCQHSTHRQPTAEPSSIIHRDQISTVTRTNEHVIFRRRGGRLGKLVGLERWLESVGHGRGAAVCVCGEVVQATPSPAAPPMMDSTSSSAASNPMIPPTSHLSVTFKGELASNARSTSSRIPLRIAANLLPAQQQQQTPRAAFLHQNAVLKMSPQPPSSDPTAPTSAIWIEQLATPPTLPPAADNAPAAQPPHCIGNHTSARSPALSNPQHTTGSLRLHRQPRPALPALPSQCTLYIYCCCKPDNTPATTTAARQTAAASTSAAPGQPPSSRAKLSLHLFLLASSRQGLLQAGPAAPQQAFGRASIIGVVMAAGDPRRSSSGTRDLSIKITMADASVSQIQMFGGKPQAVGKSSAPWSWATMTRVWRRSRRQRHDQVSRPTLKLKDVGENNFLIPSSRSSSLHSHLAPDLYVSDYTNHALFYRGNDSDIIRIQNVRPKLNPRGLLTGGLGSSTDSGIKIRTLKPTDEARIDLEKRRARFLKPSDS</sequence>
<feature type="compositionally biased region" description="Low complexity" evidence="1">
    <location>
        <begin position="212"/>
        <end position="228"/>
    </location>
</feature>
<dbReference type="OrthoDB" id="2186770at2759"/>
<feature type="compositionally biased region" description="Polar residues" evidence="1">
    <location>
        <begin position="233"/>
        <end position="251"/>
    </location>
</feature>
<accession>A0A5C3E620</accession>
<reference evidence="2 3" key="1">
    <citation type="submission" date="2018-03" db="EMBL/GenBank/DDBJ databases">
        <authorList>
            <person name="Guldener U."/>
        </authorList>
    </citation>
    <scope>NUCLEOTIDE SEQUENCE [LARGE SCALE GENOMIC DNA]</scope>
    <source>
        <strain evidence="2 3">NBRC100155</strain>
    </source>
</reference>